<sequence length="202" mass="23166">MQYCDNCGDEIEFRYIDGRSTPIHLHGGWCSSSSDSSGPKSTVAFQSRESYTDPNAHCPVCGALVFFYQSPHGGRVFFDNLGWPWPKHPCTDNPKSQSTKVKTRIASLSKPFLNRRGDALKIYKTLKITEDFDNIFLYIKEIYYPYLSKNINLPKKYLNQSNIYIKDIKEAPSFVLADAGDSYIISFISERRKKIINIKLKQ</sequence>
<evidence type="ECO:0000313" key="1">
    <source>
        <dbReference type="EMBL" id="SNS34942.1"/>
    </source>
</evidence>
<evidence type="ECO:0000313" key="2">
    <source>
        <dbReference type="Proteomes" id="UP000198339"/>
    </source>
</evidence>
<dbReference type="EMBL" id="FZPA01000001">
    <property type="protein sequence ID" value="SNS34942.1"/>
    <property type="molecule type" value="Genomic_DNA"/>
</dbReference>
<keyword evidence="2" id="KW-1185">Reference proteome</keyword>
<protein>
    <submittedName>
        <fullName evidence="1">Uncharacterized protein</fullName>
    </submittedName>
</protein>
<dbReference type="Proteomes" id="UP000198339">
    <property type="component" value="Unassembled WGS sequence"/>
</dbReference>
<name>A0A239DT92_9SPHN</name>
<reference evidence="1 2" key="1">
    <citation type="submission" date="2017-06" db="EMBL/GenBank/DDBJ databases">
        <authorList>
            <person name="Kim H.J."/>
            <person name="Triplett B.A."/>
        </authorList>
    </citation>
    <scope>NUCLEOTIDE SEQUENCE [LARGE SCALE GENOMIC DNA]</scope>
    <source>
        <strain evidence="1 2">DS15</strain>
    </source>
</reference>
<gene>
    <name evidence="1" type="ORF">SAMN06295955_101403</name>
</gene>
<organism evidence="1 2">
    <name type="scientific">Sphingopyxis indica</name>
    <dbReference type="NCBI Taxonomy" id="436663"/>
    <lineage>
        <taxon>Bacteria</taxon>
        <taxon>Pseudomonadati</taxon>
        <taxon>Pseudomonadota</taxon>
        <taxon>Alphaproteobacteria</taxon>
        <taxon>Sphingomonadales</taxon>
        <taxon>Sphingomonadaceae</taxon>
        <taxon>Sphingopyxis</taxon>
    </lineage>
</organism>
<dbReference type="AlphaFoldDB" id="A0A239DT92"/>
<accession>A0A239DT92</accession>
<proteinExistence type="predicted"/>